<dbReference type="EMBL" id="CP074572">
    <property type="protein sequence ID" value="QVK23950.1"/>
    <property type="molecule type" value="Genomic_DNA"/>
</dbReference>
<sequence length="80" mass="8846">MKLNMATRVIAGFTVVILLLLILGAVSWLTNNELKQATQITQKLSLPALDATNALSESLSEQQRLIMVAFHTPVRHNCLM</sequence>
<evidence type="ECO:0000313" key="2">
    <source>
        <dbReference type="Proteomes" id="UP000676428"/>
    </source>
</evidence>
<gene>
    <name evidence="1" type="ORF">KHX94_04735</name>
</gene>
<evidence type="ECO:0000313" key="1">
    <source>
        <dbReference type="EMBL" id="QVK23950.1"/>
    </source>
</evidence>
<organism evidence="1 2">
    <name type="scientific">Shewanella dokdonensis</name>
    <dbReference type="NCBI Taxonomy" id="712036"/>
    <lineage>
        <taxon>Bacteria</taxon>
        <taxon>Pseudomonadati</taxon>
        <taxon>Pseudomonadota</taxon>
        <taxon>Gammaproteobacteria</taxon>
        <taxon>Alteromonadales</taxon>
        <taxon>Shewanellaceae</taxon>
        <taxon>Shewanella</taxon>
    </lineage>
</organism>
<name>A0ABX8DGZ8_9GAMM</name>
<reference evidence="1 2" key="1">
    <citation type="journal article" date="2012" name="Int. J. Syst. Evol. Microbiol.">
        <title>Shewanella dokdonensis sp. nov., isolated from seawater.</title>
        <authorList>
            <person name="Sung H.R."/>
            <person name="Yoon J.H."/>
            <person name="Ghim S.Y."/>
        </authorList>
    </citation>
    <scope>NUCLEOTIDE SEQUENCE [LARGE SCALE GENOMIC DNA]</scope>
    <source>
        <strain evidence="1 2">DSM 23626</strain>
    </source>
</reference>
<protein>
    <recommendedName>
        <fullName evidence="3">Methyl-accepting chemotaxis protein</fullName>
    </recommendedName>
</protein>
<evidence type="ECO:0008006" key="3">
    <source>
        <dbReference type="Google" id="ProtNLM"/>
    </source>
</evidence>
<keyword evidence="2" id="KW-1185">Reference proteome</keyword>
<dbReference type="Proteomes" id="UP000676428">
    <property type="component" value="Chromosome"/>
</dbReference>
<proteinExistence type="predicted"/>
<accession>A0ABX8DGZ8</accession>